<feature type="domain" description="Carbohydrate kinase FGGY C-terminal" evidence="5">
    <location>
        <begin position="263"/>
        <end position="458"/>
    </location>
</feature>
<feature type="domain" description="Carbohydrate kinase FGGY N-terminal" evidence="4">
    <location>
        <begin position="6"/>
        <end position="251"/>
    </location>
</feature>
<dbReference type="InterPro" id="IPR018484">
    <property type="entry name" value="FGGY_N"/>
</dbReference>
<dbReference type="InterPro" id="IPR043129">
    <property type="entry name" value="ATPase_NBD"/>
</dbReference>
<dbReference type="GO" id="GO:0016301">
    <property type="term" value="F:kinase activity"/>
    <property type="evidence" value="ECO:0007669"/>
    <property type="project" value="UniProtKB-KW"/>
</dbReference>
<dbReference type="InterPro" id="IPR000577">
    <property type="entry name" value="Carb_kinase_FGGY"/>
</dbReference>
<keyword evidence="7" id="KW-1185">Reference proteome</keyword>
<accession>A0A8A4ZBJ1</accession>
<dbReference type="Pfam" id="PF02782">
    <property type="entry name" value="FGGY_C"/>
    <property type="match status" value="1"/>
</dbReference>
<organism evidence="6 7">
    <name type="scientific">Pengzhenrongella sicca</name>
    <dbReference type="NCBI Taxonomy" id="2819238"/>
    <lineage>
        <taxon>Bacteria</taxon>
        <taxon>Bacillati</taxon>
        <taxon>Actinomycetota</taxon>
        <taxon>Actinomycetes</taxon>
        <taxon>Micrococcales</taxon>
        <taxon>Pengzhenrongella</taxon>
    </lineage>
</organism>
<dbReference type="InterPro" id="IPR050406">
    <property type="entry name" value="FGGY_Carb_Kinase"/>
</dbReference>
<sequence length="508" mass="53590">MPRDVVVGLDSGGSFVKASLFDVTSGQSISRGRPVPVQHAAPGHNERDPLLMWQELAAATREAIDALPGRGDRIAAVGVTGHGNGLYLVDAAGRPTRDAVLSSDVRATSIVRGWKAAGKHERLFATTRNGLWPGQPAAILAWLQEHEAGALDGSDAALMCKDFLRVQLTGVVGTELTDQSCNGLLDNLSLDYSADVLSELGLERQRRLLKPASLPEDVVGNVTRAAAEVTGIPAGTPVIAGLVDNVALHLGSGILDGSKMCVAAGTWSVNQLLVPREALQPGGVVESIAPFAACLSIGLHRALMIEASPTSASSLSWAVDHGLTGLRAQARQAHRDVYESSLDRITSVRLRPDDPMFLPFLDGSRDEPGARAAWIGVASWNDENNLLHAIAEGVCMEHHRHLDRLAASGGSDTPVSLSGGAAQSSAWAQMFADVLGRRVEVPLGEQLGALGASVVAGLGAGLFDSLDSGLKHLMPPMRVYEPRPAASEHYAARYSRYQQAVEVLGSWT</sequence>
<dbReference type="GO" id="GO:0005975">
    <property type="term" value="P:carbohydrate metabolic process"/>
    <property type="evidence" value="ECO:0007669"/>
    <property type="project" value="InterPro"/>
</dbReference>
<dbReference type="AlphaFoldDB" id="A0A8A4ZBJ1"/>
<evidence type="ECO:0000313" key="6">
    <source>
        <dbReference type="EMBL" id="QTE27956.1"/>
    </source>
</evidence>
<protein>
    <submittedName>
        <fullName evidence="6">Carbohydrate kinase</fullName>
    </submittedName>
</protein>
<dbReference type="RefSeq" id="WP_227422181.1">
    <property type="nucleotide sequence ID" value="NZ_CP071868.1"/>
</dbReference>
<dbReference type="CDD" id="cd07802">
    <property type="entry name" value="ASKHA_NBD_FGGY_EcLyxK-like"/>
    <property type="match status" value="1"/>
</dbReference>
<gene>
    <name evidence="6" type="ORF">J4E96_11105</name>
</gene>
<dbReference type="Proteomes" id="UP000663937">
    <property type="component" value="Chromosome"/>
</dbReference>
<proteinExistence type="inferred from homology"/>
<evidence type="ECO:0000256" key="3">
    <source>
        <dbReference type="ARBA" id="ARBA00022777"/>
    </source>
</evidence>
<name>A0A8A4ZBJ1_9MICO</name>
<evidence type="ECO:0000313" key="7">
    <source>
        <dbReference type="Proteomes" id="UP000663937"/>
    </source>
</evidence>
<keyword evidence="3 6" id="KW-0418">Kinase</keyword>
<evidence type="ECO:0000256" key="1">
    <source>
        <dbReference type="ARBA" id="ARBA00009156"/>
    </source>
</evidence>
<keyword evidence="2" id="KW-0808">Transferase</keyword>
<dbReference type="Pfam" id="PF00370">
    <property type="entry name" value="FGGY_N"/>
    <property type="match status" value="1"/>
</dbReference>
<dbReference type="PANTHER" id="PTHR43095:SF3">
    <property type="entry name" value="L-XYLULOSE_3-KETO-L-GULONATE KINASE"/>
    <property type="match status" value="1"/>
</dbReference>
<dbReference type="Gene3D" id="3.30.420.40">
    <property type="match status" value="2"/>
</dbReference>
<evidence type="ECO:0000259" key="5">
    <source>
        <dbReference type="Pfam" id="PF02782"/>
    </source>
</evidence>
<dbReference type="KEGG" id="psic:J4E96_11105"/>
<evidence type="ECO:0000256" key="2">
    <source>
        <dbReference type="ARBA" id="ARBA00022679"/>
    </source>
</evidence>
<dbReference type="EMBL" id="CP071868">
    <property type="protein sequence ID" value="QTE27956.1"/>
    <property type="molecule type" value="Genomic_DNA"/>
</dbReference>
<comment type="similarity">
    <text evidence="1">Belongs to the FGGY kinase family.</text>
</comment>
<evidence type="ECO:0000259" key="4">
    <source>
        <dbReference type="Pfam" id="PF00370"/>
    </source>
</evidence>
<dbReference type="SUPFAM" id="SSF53067">
    <property type="entry name" value="Actin-like ATPase domain"/>
    <property type="match status" value="2"/>
</dbReference>
<dbReference type="InterPro" id="IPR018485">
    <property type="entry name" value="FGGY_C"/>
</dbReference>
<dbReference type="PIRSF" id="PIRSF000538">
    <property type="entry name" value="GlpK"/>
    <property type="match status" value="1"/>
</dbReference>
<reference evidence="6" key="1">
    <citation type="submission" date="2021-03" db="EMBL/GenBank/DDBJ databases">
        <title>Pengzhenrongella sicca gen. nov., sp. nov., a new member of suborder Micrococcineae isolated from High-Arctic tundra soil.</title>
        <authorList>
            <person name="Peng F."/>
        </authorList>
    </citation>
    <scope>NUCLEOTIDE SEQUENCE</scope>
    <source>
        <strain evidence="6">LRZ-2</strain>
    </source>
</reference>
<dbReference type="PANTHER" id="PTHR43095">
    <property type="entry name" value="SUGAR KINASE"/>
    <property type="match status" value="1"/>
</dbReference>